<evidence type="ECO:0000256" key="1">
    <source>
        <dbReference type="SAM" id="MobiDB-lite"/>
    </source>
</evidence>
<name>A0ABR1H6Q0_9HYPO</name>
<comment type="caution">
    <text evidence="2">The sequence shown here is derived from an EMBL/GenBank/DDBJ whole genome shotgun (WGS) entry which is preliminary data.</text>
</comment>
<proteinExistence type="predicted"/>
<dbReference type="EMBL" id="JAZAVK010000213">
    <property type="protein sequence ID" value="KAK7416281.1"/>
    <property type="molecule type" value="Genomic_DNA"/>
</dbReference>
<organism evidence="2 3">
    <name type="scientific">Neonectria magnoliae</name>
    <dbReference type="NCBI Taxonomy" id="2732573"/>
    <lineage>
        <taxon>Eukaryota</taxon>
        <taxon>Fungi</taxon>
        <taxon>Dikarya</taxon>
        <taxon>Ascomycota</taxon>
        <taxon>Pezizomycotina</taxon>
        <taxon>Sordariomycetes</taxon>
        <taxon>Hypocreomycetidae</taxon>
        <taxon>Hypocreales</taxon>
        <taxon>Nectriaceae</taxon>
        <taxon>Neonectria</taxon>
    </lineage>
</organism>
<evidence type="ECO:0000313" key="2">
    <source>
        <dbReference type="EMBL" id="KAK7416281.1"/>
    </source>
</evidence>
<accession>A0ABR1H6Q0</accession>
<reference evidence="2 3" key="1">
    <citation type="journal article" date="2025" name="Microbiol. Resour. Announc.">
        <title>Draft genome sequences for Neonectria magnoliae and Neonectria punicea, canker pathogens of Liriodendron tulipifera and Acer saccharum in West Virginia.</title>
        <authorList>
            <person name="Petronek H.M."/>
            <person name="Kasson M.T."/>
            <person name="Metheny A.M."/>
            <person name="Stauder C.M."/>
            <person name="Lovett B."/>
            <person name="Lynch S.C."/>
            <person name="Garnas J.R."/>
            <person name="Kasson L.R."/>
            <person name="Stajich J.E."/>
        </authorList>
    </citation>
    <scope>NUCLEOTIDE SEQUENCE [LARGE SCALE GENOMIC DNA]</scope>
    <source>
        <strain evidence="2 3">NRRL 64651</strain>
    </source>
</reference>
<gene>
    <name evidence="2" type="ORF">QQZ08_012055</name>
</gene>
<evidence type="ECO:0000313" key="3">
    <source>
        <dbReference type="Proteomes" id="UP001498421"/>
    </source>
</evidence>
<feature type="compositionally biased region" description="Acidic residues" evidence="1">
    <location>
        <begin position="129"/>
        <end position="150"/>
    </location>
</feature>
<protein>
    <submittedName>
        <fullName evidence="2">Uncharacterized protein</fullName>
    </submittedName>
</protein>
<dbReference type="Proteomes" id="UP001498421">
    <property type="component" value="Unassembled WGS sequence"/>
</dbReference>
<sequence>MNVPNFTPLVEHLFLDVSLHDVINKIWPVVEPWATMYVDAVREQRFGDAVWARYHMEGGVENGIIYAPPNPTITVLGSIKEDAIGYKTNDPEWYAKALLFYARTSSTDGHPEVIDIIFQADSAEPAEAVNEEDEEDEEDGEDGENEEGDNGEGRDAAGQNQSRSNL</sequence>
<keyword evidence="3" id="KW-1185">Reference proteome</keyword>
<feature type="region of interest" description="Disordered" evidence="1">
    <location>
        <begin position="121"/>
        <end position="166"/>
    </location>
</feature>